<dbReference type="InterPro" id="IPR016174">
    <property type="entry name" value="Di-haem_cyt_TM"/>
</dbReference>
<dbReference type="InterPro" id="IPR011577">
    <property type="entry name" value="Cyt_b561_bac/Ni-Hgenase"/>
</dbReference>
<dbReference type="SUPFAM" id="SSF81342">
    <property type="entry name" value="Transmembrane di-heme cytochromes"/>
    <property type="match status" value="1"/>
</dbReference>
<gene>
    <name evidence="8" type="ORF">ACFYXI_31840</name>
</gene>
<feature type="domain" description="Cytochrome b561 bacterial/Ni-hydrogenase" evidence="7">
    <location>
        <begin position="5"/>
        <end position="184"/>
    </location>
</feature>
<evidence type="ECO:0000256" key="3">
    <source>
        <dbReference type="ARBA" id="ARBA00022692"/>
    </source>
</evidence>
<evidence type="ECO:0000256" key="2">
    <source>
        <dbReference type="ARBA" id="ARBA00022475"/>
    </source>
</evidence>
<comment type="subcellular location">
    <subcellularLocation>
        <location evidence="1">Cell membrane</location>
        <topology evidence="1">Multi-pass membrane protein</topology>
    </subcellularLocation>
</comment>
<keyword evidence="9" id="KW-1185">Reference proteome</keyword>
<organism evidence="8 9">
    <name type="scientific">Microtetraspora malaysiensis</name>
    <dbReference type="NCBI Taxonomy" id="161358"/>
    <lineage>
        <taxon>Bacteria</taxon>
        <taxon>Bacillati</taxon>
        <taxon>Actinomycetota</taxon>
        <taxon>Actinomycetes</taxon>
        <taxon>Streptosporangiales</taxon>
        <taxon>Streptosporangiaceae</taxon>
        <taxon>Microtetraspora</taxon>
    </lineage>
</organism>
<keyword evidence="3 6" id="KW-0812">Transmembrane</keyword>
<feature type="transmembrane region" description="Helical" evidence="6">
    <location>
        <begin position="12"/>
        <end position="30"/>
    </location>
</feature>
<keyword evidence="2" id="KW-1003">Cell membrane</keyword>
<evidence type="ECO:0000256" key="4">
    <source>
        <dbReference type="ARBA" id="ARBA00022989"/>
    </source>
</evidence>
<comment type="caution">
    <text evidence="8">The sequence shown here is derived from an EMBL/GenBank/DDBJ whole genome shotgun (WGS) entry which is preliminary data.</text>
</comment>
<evidence type="ECO:0000256" key="5">
    <source>
        <dbReference type="ARBA" id="ARBA00023136"/>
    </source>
</evidence>
<reference evidence="8 9" key="1">
    <citation type="submission" date="2024-10" db="EMBL/GenBank/DDBJ databases">
        <title>The Natural Products Discovery Center: Release of the First 8490 Sequenced Strains for Exploring Actinobacteria Biosynthetic Diversity.</title>
        <authorList>
            <person name="Kalkreuter E."/>
            <person name="Kautsar S.A."/>
            <person name="Yang D."/>
            <person name="Bader C.D."/>
            <person name="Teijaro C.N."/>
            <person name="Fluegel L."/>
            <person name="Davis C.M."/>
            <person name="Simpson J.R."/>
            <person name="Lauterbach L."/>
            <person name="Steele A.D."/>
            <person name="Gui C."/>
            <person name="Meng S."/>
            <person name="Li G."/>
            <person name="Viehrig K."/>
            <person name="Ye F."/>
            <person name="Su P."/>
            <person name="Kiefer A.F."/>
            <person name="Nichols A."/>
            <person name="Cepeda A.J."/>
            <person name="Yan W."/>
            <person name="Fan B."/>
            <person name="Jiang Y."/>
            <person name="Adhikari A."/>
            <person name="Zheng C.-J."/>
            <person name="Schuster L."/>
            <person name="Cowan T.M."/>
            <person name="Smanski M.J."/>
            <person name="Chevrette M.G."/>
            <person name="De Carvalho L.P.S."/>
            <person name="Shen B."/>
        </authorList>
    </citation>
    <scope>NUCLEOTIDE SEQUENCE [LARGE SCALE GENOMIC DNA]</scope>
    <source>
        <strain evidence="8 9">NPDC002173</strain>
    </source>
</reference>
<feature type="transmembrane region" description="Helical" evidence="6">
    <location>
        <begin position="117"/>
        <end position="142"/>
    </location>
</feature>
<keyword evidence="5 6" id="KW-0472">Membrane</keyword>
<dbReference type="Proteomes" id="UP001602013">
    <property type="component" value="Unassembled WGS sequence"/>
</dbReference>
<feature type="transmembrane region" description="Helical" evidence="6">
    <location>
        <begin position="154"/>
        <end position="174"/>
    </location>
</feature>
<dbReference type="RefSeq" id="WP_387416435.1">
    <property type="nucleotide sequence ID" value="NZ_JBIASD010000028.1"/>
</dbReference>
<protein>
    <submittedName>
        <fullName evidence="8">Cytochrome b/b6 domain-containing protein</fullName>
    </submittedName>
</protein>
<evidence type="ECO:0000313" key="9">
    <source>
        <dbReference type="Proteomes" id="UP001602013"/>
    </source>
</evidence>
<evidence type="ECO:0000256" key="1">
    <source>
        <dbReference type="ARBA" id="ARBA00004651"/>
    </source>
</evidence>
<dbReference type="Gene3D" id="1.20.950.20">
    <property type="entry name" value="Transmembrane di-heme cytochromes, Chain C"/>
    <property type="match status" value="1"/>
</dbReference>
<dbReference type="EMBL" id="JBIASD010000028">
    <property type="protein sequence ID" value="MFF3670188.1"/>
    <property type="molecule type" value="Genomic_DNA"/>
</dbReference>
<proteinExistence type="predicted"/>
<sequence length="213" mass="23644">MERNDRRTRWFHAAVYLTVLVLLATGWWLIAGNEGTPSPLATLFGTPDTTLHRGVGWVLAVLILIGVVLGRKGVRTFVAESLRWRPGDARWLARWPRAVFTGRFAHHDGHFDPGQRLLNVLMVVGLAVLVGTGLGLVLLHGGPVFAVLDRVHRWATYVVTPLIAGHVLVASGVLPGYRGVWRSMHLGGRLDPEVARRLWPAWAERENRDRSPG</sequence>
<feature type="transmembrane region" description="Helical" evidence="6">
    <location>
        <begin position="50"/>
        <end position="69"/>
    </location>
</feature>
<evidence type="ECO:0000256" key="6">
    <source>
        <dbReference type="SAM" id="Phobius"/>
    </source>
</evidence>
<dbReference type="Pfam" id="PF01292">
    <property type="entry name" value="Ni_hydr_CYTB"/>
    <property type="match status" value="1"/>
</dbReference>
<evidence type="ECO:0000313" key="8">
    <source>
        <dbReference type="EMBL" id="MFF3670188.1"/>
    </source>
</evidence>
<accession>A0ABW6SZ51</accession>
<name>A0ABW6SZ51_9ACTN</name>
<keyword evidence="4 6" id="KW-1133">Transmembrane helix</keyword>
<evidence type="ECO:0000259" key="7">
    <source>
        <dbReference type="Pfam" id="PF01292"/>
    </source>
</evidence>